<feature type="domain" description="RING-type" evidence="4">
    <location>
        <begin position="9"/>
        <end position="49"/>
    </location>
</feature>
<keyword evidence="1 3" id="KW-0863">Zinc-finger</keyword>
<reference evidence="6" key="1">
    <citation type="submission" date="2017-10" db="EMBL/GenBank/DDBJ databases">
        <title>Rapid genome shrinkage in a self-fertile nematode reveals novel sperm competition proteins.</title>
        <authorList>
            <person name="Yin D."/>
            <person name="Schwarz E.M."/>
            <person name="Thomas C.G."/>
            <person name="Felde R.L."/>
            <person name="Korf I.F."/>
            <person name="Cutter A.D."/>
            <person name="Schartner C.M."/>
            <person name="Ralston E.J."/>
            <person name="Meyer B.J."/>
            <person name="Haag E.S."/>
        </authorList>
    </citation>
    <scope>NUCLEOTIDE SEQUENCE [LARGE SCALE GENOMIC DNA]</scope>
    <source>
        <strain evidence="6">JU1422</strain>
    </source>
</reference>
<dbReference type="EMBL" id="PDUG01000004">
    <property type="protein sequence ID" value="PIC32817.1"/>
    <property type="molecule type" value="Genomic_DNA"/>
</dbReference>
<proteinExistence type="predicted"/>
<evidence type="ECO:0000313" key="5">
    <source>
        <dbReference type="EMBL" id="PIC32817.1"/>
    </source>
</evidence>
<keyword evidence="1 3" id="KW-0479">Metal-binding</keyword>
<evidence type="ECO:0000256" key="1">
    <source>
        <dbReference type="ARBA" id="ARBA00022771"/>
    </source>
</evidence>
<dbReference type="SUPFAM" id="SSF57850">
    <property type="entry name" value="RING/U-box"/>
    <property type="match status" value="1"/>
</dbReference>
<evidence type="ECO:0000256" key="3">
    <source>
        <dbReference type="PROSITE-ProRule" id="PRU00175"/>
    </source>
</evidence>
<dbReference type="GO" id="GO:0008270">
    <property type="term" value="F:zinc ion binding"/>
    <property type="evidence" value="ECO:0007669"/>
    <property type="project" value="UniProtKB-KW"/>
</dbReference>
<gene>
    <name evidence="5" type="primary">Cnig_chr_IV.g13015</name>
    <name evidence="5" type="ORF">B9Z55_013015</name>
</gene>
<dbReference type="OrthoDB" id="5813525at2759"/>
<evidence type="ECO:0000259" key="4">
    <source>
        <dbReference type="PROSITE" id="PS50089"/>
    </source>
</evidence>
<keyword evidence="6" id="KW-1185">Reference proteome</keyword>
<dbReference type="InterPro" id="IPR001841">
    <property type="entry name" value="Znf_RING"/>
</dbReference>
<comment type="caution">
    <text evidence="5">The sequence shown here is derived from an EMBL/GenBank/DDBJ whole genome shotgun (WGS) entry which is preliminary data.</text>
</comment>
<sequence>MPSLSPAVCLKCEEIYDSTTRKICSGTLCSHSICEPCFDQKKYSTCPTCGKPDSFANKSINYQAMELLDRLKEDMSLKVIAEGISEVESLSRGPCCECNKYCNNLRLCVSCSLESNLLVKLENGDIKMTTETNGELLETKILRLRSSAFCANCVLDKKLHKEHSTILVKDVKGLANNTKISNALSVVALSMNQIKEKTEVFSRNRKLNIRLAEYGNQLFECVITYMANILEADSNTPIDKNAGLYLKFFLQLCGTLRNIKISKYSQVQFNNRMEAAEAPEEKMAMKKMSELSGKLWDLLTTANDLSQLEPADFQHIIDVLKSGQSRPFFEVLKLNTKDILTEEKLQELVTISNDIKRTIPFKVPPQYEKYVNVAEMCIKAFIG</sequence>
<dbReference type="PROSITE" id="PS50089">
    <property type="entry name" value="ZF_RING_2"/>
    <property type="match status" value="1"/>
</dbReference>
<name>A0A2G5TZU6_9PELO</name>
<protein>
    <recommendedName>
        <fullName evidence="4">RING-type domain-containing protein</fullName>
    </recommendedName>
</protein>
<dbReference type="AlphaFoldDB" id="A0A2G5TZU6"/>
<dbReference type="Proteomes" id="UP000230233">
    <property type="component" value="Chromosome IV"/>
</dbReference>
<organism evidence="5 6">
    <name type="scientific">Caenorhabditis nigoni</name>
    <dbReference type="NCBI Taxonomy" id="1611254"/>
    <lineage>
        <taxon>Eukaryota</taxon>
        <taxon>Metazoa</taxon>
        <taxon>Ecdysozoa</taxon>
        <taxon>Nematoda</taxon>
        <taxon>Chromadorea</taxon>
        <taxon>Rhabditida</taxon>
        <taxon>Rhabditina</taxon>
        <taxon>Rhabditomorpha</taxon>
        <taxon>Rhabditoidea</taxon>
        <taxon>Rhabditidae</taxon>
        <taxon>Peloderinae</taxon>
        <taxon>Caenorhabditis</taxon>
    </lineage>
</organism>
<evidence type="ECO:0000256" key="2">
    <source>
        <dbReference type="ARBA" id="ARBA00022833"/>
    </source>
</evidence>
<evidence type="ECO:0000313" key="6">
    <source>
        <dbReference type="Proteomes" id="UP000230233"/>
    </source>
</evidence>
<keyword evidence="2" id="KW-0862">Zinc</keyword>
<accession>A0A2G5TZU6</accession>